<reference evidence="3 4" key="1">
    <citation type="submission" date="2016-10" db="EMBL/GenBank/DDBJ databases">
        <title>The Draft Genome Sequence of Actinokineospora bangkokensis 44EHWT reveals the biosynthetic pathway of antifungal compounds Thailandins with unusual extender unit butylmalonyl-CoA.</title>
        <authorList>
            <person name="Greule A."/>
            <person name="Intra B."/>
            <person name="Flemming S."/>
            <person name="Rommel M.G."/>
            <person name="Panbangred W."/>
            <person name="Bechthold A."/>
        </authorList>
    </citation>
    <scope>NUCLEOTIDE SEQUENCE [LARGE SCALE GENOMIC DNA]</scope>
    <source>
        <strain evidence="3 4">44EHW</strain>
    </source>
</reference>
<keyword evidence="1" id="KW-0472">Membrane</keyword>
<comment type="caution">
    <text evidence="3">The sequence shown here is derived from an EMBL/GenBank/DDBJ whole genome shotgun (WGS) entry which is preliminary data.</text>
</comment>
<feature type="transmembrane region" description="Helical" evidence="1">
    <location>
        <begin position="12"/>
        <end position="34"/>
    </location>
</feature>
<feature type="transmembrane region" description="Helical" evidence="1">
    <location>
        <begin position="118"/>
        <end position="136"/>
    </location>
</feature>
<gene>
    <name evidence="3" type="ORF">BJP25_25185</name>
</gene>
<evidence type="ECO:0000313" key="3">
    <source>
        <dbReference type="EMBL" id="OLR91731.1"/>
    </source>
</evidence>
<dbReference type="AlphaFoldDB" id="A0A1Q9LI67"/>
<proteinExistence type="predicted"/>
<organism evidence="3 4">
    <name type="scientific">Actinokineospora bangkokensis</name>
    <dbReference type="NCBI Taxonomy" id="1193682"/>
    <lineage>
        <taxon>Bacteria</taxon>
        <taxon>Bacillati</taxon>
        <taxon>Actinomycetota</taxon>
        <taxon>Actinomycetes</taxon>
        <taxon>Pseudonocardiales</taxon>
        <taxon>Pseudonocardiaceae</taxon>
        <taxon>Actinokineospora</taxon>
    </lineage>
</organism>
<dbReference type="Proteomes" id="UP000186040">
    <property type="component" value="Unassembled WGS sequence"/>
</dbReference>
<dbReference type="STRING" id="1193682.BJP25_25185"/>
<dbReference type="EMBL" id="MKQR01000020">
    <property type="protein sequence ID" value="OLR91731.1"/>
    <property type="molecule type" value="Genomic_DNA"/>
</dbReference>
<evidence type="ECO:0000256" key="1">
    <source>
        <dbReference type="SAM" id="Phobius"/>
    </source>
</evidence>
<feature type="transmembrane region" description="Helical" evidence="1">
    <location>
        <begin position="46"/>
        <end position="65"/>
    </location>
</feature>
<name>A0A1Q9LI67_9PSEU</name>
<dbReference type="GO" id="GO:0004190">
    <property type="term" value="F:aspartic-type endopeptidase activity"/>
    <property type="evidence" value="ECO:0007669"/>
    <property type="project" value="InterPro"/>
</dbReference>
<protein>
    <recommendedName>
        <fullName evidence="2">Prepilin type IV endopeptidase peptidase domain-containing protein</fullName>
    </recommendedName>
</protein>
<evidence type="ECO:0000313" key="4">
    <source>
        <dbReference type="Proteomes" id="UP000186040"/>
    </source>
</evidence>
<dbReference type="InterPro" id="IPR000045">
    <property type="entry name" value="Prepilin_IV_endopep_pep"/>
</dbReference>
<accession>A0A1Q9LI67</accession>
<dbReference type="GO" id="GO:0016020">
    <property type="term" value="C:membrane"/>
    <property type="evidence" value="ECO:0007669"/>
    <property type="project" value="InterPro"/>
</dbReference>
<dbReference type="Gene3D" id="1.20.120.1220">
    <property type="match status" value="1"/>
</dbReference>
<evidence type="ECO:0000259" key="2">
    <source>
        <dbReference type="Pfam" id="PF01478"/>
    </source>
</evidence>
<keyword evidence="1" id="KW-0812">Transmembrane</keyword>
<feature type="domain" description="Prepilin type IV endopeptidase peptidase" evidence="2">
    <location>
        <begin position="26"/>
        <end position="132"/>
    </location>
</feature>
<keyword evidence="1" id="KW-1133">Transmembrane helix</keyword>
<dbReference type="Pfam" id="PF01478">
    <property type="entry name" value="Peptidase_A24"/>
    <property type="match status" value="1"/>
</dbReference>
<sequence length="168" mass="17579">MLWTVIASLWQWGVVATPWLAVLLPLTWVAVPLVVTDLHHRRLPRVLTVALGVLALPLLSVPALVEGWPLLANAVLGGAFTWALHAAAHRLSPASLGRGDVLLAAPTGAVQAASGPHALLLGTLLASVITVLLHLARRRPGHWRSGIPHAPGVLAATTLVTLLHAPLA</sequence>
<keyword evidence="4" id="KW-1185">Reference proteome</keyword>